<evidence type="ECO:0000313" key="1">
    <source>
        <dbReference type="EMBL" id="QNO57840.1"/>
    </source>
</evidence>
<proteinExistence type="predicted"/>
<protein>
    <submittedName>
        <fullName evidence="1">Uncharacterized protein</fullName>
    </submittedName>
</protein>
<sequence>MPLRKEYTADLEKLKVDVQKMGELAKYRSRTAIKALVQRR</sequence>
<accession>A0A7G9ZC56</accession>
<dbReference type="EMBL" id="MT631704">
    <property type="protein sequence ID" value="QNO57840.1"/>
    <property type="molecule type" value="Genomic_DNA"/>
</dbReference>
<organism evidence="1">
    <name type="scientific">Candidatus Methanophaga sp. ANME-1 ERB7</name>
    <dbReference type="NCBI Taxonomy" id="2759913"/>
    <lineage>
        <taxon>Archaea</taxon>
        <taxon>Methanobacteriati</taxon>
        <taxon>Methanobacteriota</taxon>
        <taxon>Stenosarchaea group</taxon>
        <taxon>Methanomicrobia</taxon>
        <taxon>Candidatus Methanophagales</taxon>
        <taxon>Candidatus Methanophagaceae</taxon>
        <taxon>Candidatus Methanophaga</taxon>
    </lineage>
</organism>
<dbReference type="AlphaFoldDB" id="A0A7G9ZC56"/>
<reference evidence="1" key="1">
    <citation type="submission" date="2020-06" db="EMBL/GenBank/DDBJ databases">
        <title>Unique genomic features of the anaerobic methanotrophic archaea.</title>
        <authorList>
            <person name="Chadwick G.L."/>
            <person name="Skennerton C.T."/>
            <person name="Laso-Perez R."/>
            <person name="Leu A.O."/>
            <person name="Speth D.R."/>
            <person name="Yu H."/>
            <person name="Morgan-Lang C."/>
            <person name="Hatzenpichler R."/>
            <person name="Goudeau D."/>
            <person name="Malmstrom R."/>
            <person name="Brazelton W.J."/>
            <person name="Woyke T."/>
            <person name="Hallam S.J."/>
            <person name="Tyson G.W."/>
            <person name="Wegener G."/>
            <person name="Boetius A."/>
            <person name="Orphan V."/>
        </authorList>
    </citation>
    <scope>NUCLEOTIDE SEQUENCE</scope>
</reference>
<name>A0A7G9ZC56_9EURY</name>
<gene>
    <name evidence="1" type="ORF">DCLBPEOH_00001</name>
</gene>